<evidence type="ECO:0000313" key="2">
    <source>
        <dbReference type="EMBL" id="ASJ98671.1"/>
    </source>
</evidence>
<dbReference type="Proteomes" id="UP000198233">
    <property type="component" value="Chromosome"/>
</dbReference>
<gene>
    <name evidence="2" type="ORF">CFF01_13045</name>
</gene>
<dbReference type="PANTHER" id="PTHR43451:SF1">
    <property type="entry name" value="ACETYLTRANSFERASE"/>
    <property type="match status" value="1"/>
</dbReference>
<dbReference type="PROSITE" id="PS51186">
    <property type="entry name" value="GNAT"/>
    <property type="match status" value="1"/>
</dbReference>
<sequence>MIKIIPYHKGYATAVSHLYHQAVQAIDETHYSKAQKHAWSQAPRSGYHWHKRLTRSQAWLAVDIQRLLGGLPLCVGFVNVETHYRSRGYIDSLYVHPDYQGLGVGTELVRHLEDWAYSQAIETLSVDASCLSRPLFIARGFTLRHKCYQEKLGQVFMAYYLVKSMSHGV</sequence>
<dbReference type="InterPro" id="IPR000182">
    <property type="entry name" value="GNAT_dom"/>
</dbReference>
<reference evidence="2 3" key="1">
    <citation type="submission" date="2017-06" db="EMBL/GenBank/DDBJ databases">
        <title>Complete genome sequence of Shewanella marisflavi EP1 associated with anaerobic 2,4-dinitrotoluene reduction and salt tolerance.</title>
        <authorList>
            <person name="Huang J."/>
        </authorList>
    </citation>
    <scope>NUCLEOTIDE SEQUENCE [LARGE SCALE GENOMIC DNA]</scope>
    <source>
        <strain evidence="2 3">EP1</strain>
    </source>
</reference>
<dbReference type="SUPFAM" id="SSF55729">
    <property type="entry name" value="Acyl-CoA N-acyltransferases (Nat)"/>
    <property type="match status" value="1"/>
</dbReference>
<dbReference type="RefSeq" id="WP_088905950.1">
    <property type="nucleotide sequence ID" value="NZ_CP022272.1"/>
</dbReference>
<dbReference type="KEGG" id="smav:CFF01_13045"/>
<proteinExistence type="predicted"/>
<evidence type="ECO:0000313" key="3">
    <source>
        <dbReference type="Proteomes" id="UP000198233"/>
    </source>
</evidence>
<organism evidence="2 3">
    <name type="scientific">Shewanella marisflavi</name>
    <dbReference type="NCBI Taxonomy" id="260364"/>
    <lineage>
        <taxon>Bacteria</taxon>
        <taxon>Pseudomonadati</taxon>
        <taxon>Pseudomonadota</taxon>
        <taxon>Gammaproteobacteria</taxon>
        <taxon>Alteromonadales</taxon>
        <taxon>Shewanellaceae</taxon>
        <taxon>Shewanella</taxon>
    </lineage>
</organism>
<name>A0AAC9U5V9_9GAMM</name>
<dbReference type="Pfam" id="PF00583">
    <property type="entry name" value="Acetyltransf_1"/>
    <property type="match status" value="1"/>
</dbReference>
<protein>
    <submittedName>
        <fullName evidence="2">GNAT family N-acetyltransferase</fullName>
    </submittedName>
</protein>
<dbReference type="AlphaFoldDB" id="A0AAC9U5V9"/>
<accession>A0AAC9U5V9</accession>
<dbReference type="EMBL" id="CP022272">
    <property type="protein sequence ID" value="ASJ98671.1"/>
    <property type="molecule type" value="Genomic_DNA"/>
</dbReference>
<dbReference type="GO" id="GO:0016747">
    <property type="term" value="F:acyltransferase activity, transferring groups other than amino-acyl groups"/>
    <property type="evidence" value="ECO:0007669"/>
    <property type="project" value="InterPro"/>
</dbReference>
<dbReference type="PANTHER" id="PTHR43451">
    <property type="entry name" value="ACETYLTRANSFERASE (GNAT) FAMILY PROTEIN"/>
    <property type="match status" value="1"/>
</dbReference>
<dbReference type="Gene3D" id="3.40.630.30">
    <property type="match status" value="1"/>
</dbReference>
<dbReference type="InterPro" id="IPR052564">
    <property type="entry name" value="N-acetyltrans/Recomb-assoc"/>
</dbReference>
<evidence type="ECO:0000259" key="1">
    <source>
        <dbReference type="PROSITE" id="PS51186"/>
    </source>
</evidence>
<dbReference type="InterPro" id="IPR016181">
    <property type="entry name" value="Acyl_CoA_acyltransferase"/>
</dbReference>
<dbReference type="CDD" id="cd04301">
    <property type="entry name" value="NAT_SF"/>
    <property type="match status" value="1"/>
</dbReference>
<feature type="domain" description="N-acetyltransferase" evidence="1">
    <location>
        <begin position="5"/>
        <end position="166"/>
    </location>
</feature>